<name>A0AB39C7K9_9CAUD</name>
<reference evidence="1" key="1">
    <citation type="submission" date="2024-06" db="EMBL/GenBank/DDBJ databases">
        <authorList>
            <person name="Lee H."/>
            <person name="Agrawal S."/>
        </authorList>
    </citation>
    <scope>NUCLEOTIDE SEQUENCE</scope>
</reference>
<sequence length="54" mass="6151">MKVKKKSGKPFKSGKKVNTVDKMIDHPVNKDELAYTFIEDDSYVSVVMCEVVED</sequence>
<protein>
    <submittedName>
        <fullName evidence="1">Uncharacterized protein</fullName>
    </submittedName>
</protein>
<accession>A0AB39C7K9</accession>
<organism evidence="1">
    <name type="scientific">Bacillus phage KoopaTroopa</name>
    <dbReference type="NCBI Taxonomy" id="3234046"/>
    <lineage>
        <taxon>Viruses</taxon>
        <taxon>Duplodnaviria</taxon>
        <taxon>Heunggongvirae</taxon>
        <taxon>Uroviricota</taxon>
        <taxon>Caudoviricetes</taxon>
    </lineage>
</organism>
<dbReference type="EMBL" id="PP965177">
    <property type="protein sequence ID" value="XDJ02592.1"/>
    <property type="molecule type" value="Genomic_DNA"/>
</dbReference>
<evidence type="ECO:0000313" key="1">
    <source>
        <dbReference type="EMBL" id="XDJ02592.1"/>
    </source>
</evidence>
<proteinExistence type="predicted"/>